<keyword evidence="2" id="KW-0731">Sigma factor</keyword>
<dbReference type="NCBIfam" id="TIGR02937">
    <property type="entry name" value="sigma70-ECF"/>
    <property type="match status" value="1"/>
</dbReference>
<evidence type="ECO:0000259" key="4">
    <source>
        <dbReference type="Pfam" id="PF07638"/>
    </source>
</evidence>
<dbReference type="RefSeq" id="WP_194448951.1">
    <property type="nucleotide sequence ID" value="NZ_CP063849.1"/>
</dbReference>
<evidence type="ECO:0000256" key="2">
    <source>
        <dbReference type="ARBA" id="ARBA00023082"/>
    </source>
</evidence>
<dbReference type="Gene3D" id="1.10.10.10">
    <property type="entry name" value="Winged helix-like DNA-binding domain superfamily/Winged helix DNA-binding domain"/>
    <property type="match status" value="1"/>
</dbReference>
<accession>A0A7S7NP95</accession>
<dbReference type="GO" id="GO:0006352">
    <property type="term" value="P:DNA-templated transcription initiation"/>
    <property type="evidence" value="ECO:0007669"/>
    <property type="project" value="InterPro"/>
</dbReference>
<dbReference type="AlphaFoldDB" id="A0A7S7NP95"/>
<dbReference type="Proteomes" id="UP000593892">
    <property type="component" value="Chromosome"/>
</dbReference>
<dbReference type="InterPro" id="IPR053812">
    <property type="entry name" value="HTH_Sigma70_ECF-like"/>
</dbReference>
<organism evidence="5 6">
    <name type="scientific">Paludibaculum fermentans</name>
    <dbReference type="NCBI Taxonomy" id="1473598"/>
    <lineage>
        <taxon>Bacteria</taxon>
        <taxon>Pseudomonadati</taxon>
        <taxon>Acidobacteriota</taxon>
        <taxon>Terriglobia</taxon>
        <taxon>Bryobacterales</taxon>
        <taxon>Bryobacteraceae</taxon>
        <taxon>Paludibaculum</taxon>
    </lineage>
</organism>
<keyword evidence="6" id="KW-1185">Reference proteome</keyword>
<dbReference type="CDD" id="cd06171">
    <property type="entry name" value="Sigma70_r4"/>
    <property type="match status" value="1"/>
</dbReference>
<keyword evidence="3" id="KW-0804">Transcription</keyword>
<dbReference type="GO" id="GO:0016987">
    <property type="term" value="F:sigma factor activity"/>
    <property type="evidence" value="ECO:0007669"/>
    <property type="project" value="UniProtKB-KW"/>
</dbReference>
<dbReference type="SUPFAM" id="SSF88659">
    <property type="entry name" value="Sigma3 and sigma4 domains of RNA polymerase sigma factors"/>
    <property type="match status" value="1"/>
</dbReference>
<evidence type="ECO:0000256" key="3">
    <source>
        <dbReference type="ARBA" id="ARBA00023163"/>
    </source>
</evidence>
<dbReference type="InterPro" id="IPR013324">
    <property type="entry name" value="RNA_pol_sigma_r3/r4-like"/>
</dbReference>
<keyword evidence="1" id="KW-0805">Transcription regulation</keyword>
<evidence type="ECO:0000313" key="5">
    <source>
        <dbReference type="EMBL" id="QOY87282.1"/>
    </source>
</evidence>
<sequence>MQGPERDPDPGEITQRLQAWRAGVPGAQDALLPQIYNELKQIAGGYMRRERAGHTLQPTALVNEAWMRLAGANHPDWENRRHFYCIAARLMRQVLVEHARRHLTAKRGQGLKPVPLTEAANYSLENAEQFVALNDALDALGRLDERKTQVVELRYFGGLSMEETAAELDISINTVSRDLRFAEAWLQHELNGRQRQA</sequence>
<dbReference type="InterPro" id="IPR011517">
    <property type="entry name" value="RNA_pol_sigma70_ECF-like"/>
</dbReference>
<feature type="domain" description="RNA polymerase sigma-70 ECF-like HTH" evidence="4">
    <location>
        <begin position="11"/>
        <end position="191"/>
    </location>
</feature>
<evidence type="ECO:0000256" key="1">
    <source>
        <dbReference type="ARBA" id="ARBA00023015"/>
    </source>
</evidence>
<protein>
    <submittedName>
        <fullName evidence="5">Sigma-70 family RNA polymerase sigma factor</fullName>
    </submittedName>
</protein>
<dbReference type="PANTHER" id="PTHR43133">
    <property type="entry name" value="RNA POLYMERASE ECF-TYPE SIGMA FACTO"/>
    <property type="match status" value="1"/>
</dbReference>
<evidence type="ECO:0000313" key="6">
    <source>
        <dbReference type="Proteomes" id="UP000593892"/>
    </source>
</evidence>
<dbReference type="KEGG" id="pfer:IRI77_31690"/>
<dbReference type="EMBL" id="CP063849">
    <property type="protein sequence ID" value="QOY87282.1"/>
    <property type="molecule type" value="Genomic_DNA"/>
</dbReference>
<dbReference type="InterPro" id="IPR036388">
    <property type="entry name" value="WH-like_DNA-bd_sf"/>
</dbReference>
<dbReference type="InterPro" id="IPR014284">
    <property type="entry name" value="RNA_pol_sigma-70_dom"/>
</dbReference>
<proteinExistence type="predicted"/>
<dbReference type="NCBIfam" id="TIGR02999">
    <property type="entry name" value="Sig-70_X6"/>
    <property type="match status" value="1"/>
</dbReference>
<dbReference type="InterPro" id="IPR039425">
    <property type="entry name" value="RNA_pol_sigma-70-like"/>
</dbReference>
<dbReference type="Pfam" id="PF07638">
    <property type="entry name" value="Sigma70_ECF"/>
    <property type="match status" value="1"/>
</dbReference>
<gene>
    <name evidence="5" type="ORF">IRI77_31690</name>
</gene>
<reference evidence="5 6" key="1">
    <citation type="submission" date="2020-10" db="EMBL/GenBank/DDBJ databases">
        <title>Complete genome sequence of Paludibaculum fermentans P105T, a facultatively anaerobic acidobacterium capable of dissimilatory Fe(III) reduction.</title>
        <authorList>
            <person name="Dedysh S.N."/>
            <person name="Beletsky A.V."/>
            <person name="Kulichevskaya I.S."/>
            <person name="Mardanov A.V."/>
            <person name="Ravin N.V."/>
        </authorList>
    </citation>
    <scope>NUCLEOTIDE SEQUENCE [LARGE SCALE GENOMIC DNA]</scope>
    <source>
        <strain evidence="5 6">P105</strain>
    </source>
</reference>
<name>A0A7S7NP95_PALFE</name>
<dbReference type="PANTHER" id="PTHR43133:SF39">
    <property type="entry name" value="SIMILAR TO RNA POLYMERASE SIGMA-E FACTOR"/>
    <property type="match status" value="1"/>
</dbReference>